<sequence>MEDCIEVFLMYMNLLKLKVRCKILLSRKRNLKTPHKFLSVSSFASVLVINRKELLDILENSNFIIFEDKKVKLTKKALKLGAKFHQRDEESWIVWPEKFLAHPALYQIYK</sequence>
<dbReference type="EMBL" id="CP054492">
    <property type="protein sequence ID" value="QOY53201.1"/>
    <property type="molecule type" value="Genomic_DNA"/>
</dbReference>
<organism evidence="1 2">
    <name type="scientific">Candidatus Sulfurimonas baltica</name>
    <dbReference type="NCBI Taxonomy" id="2740404"/>
    <lineage>
        <taxon>Bacteria</taxon>
        <taxon>Pseudomonadati</taxon>
        <taxon>Campylobacterota</taxon>
        <taxon>Epsilonproteobacteria</taxon>
        <taxon>Campylobacterales</taxon>
        <taxon>Sulfurimonadaceae</taxon>
        <taxon>Sulfurimonas</taxon>
    </lineage>
</organism>
<evidence type="ECO:0000313" key="1">
    <source>
        <dbReference type="EMBL" id="QOY53201.1"/>
    </source>
</evidence>
<dbReference type="Proteomes" id="UP000593994">
    <property type="component" value="Chromosome"/>
</dbReference>
<evidence type="ECO:0000313" key="2">
    <source>
        <dbReference type="Proteomes" id="UP000593994"/>
    </source>
</evidence>
<accession>A0A7S7RP45</accession>
<gene>
    <name evidence="1" type="ORF">HUE88_05850</name>
</gene>
<dbReference type="AlphaFoldDB" id="A0A7S7RP45"/>
<proteinExistence type="predicted"/>
<protein>
    <submittedName>
        <fullName evidence="1">Uncharacterized protein</fullName>
    </submittedName>
</protein>
<name>A0A7S7RP45_9BACT</name>
<dbReference type="RefSeq" id="WP_194372024.1">
    <property type="nucleotide sequence ID" value="NZ_CP054492.1"/>
</dbReference>
<reference evidence="1 2" key="1">
    <citation type="submission" date="2020-05" db="EMBL/GenBank/DDBJ databases">
        <title>Sulfurimonas marisnigri, sp. nov., and Sulfurimonas baltica, sp. nov., manganese oxide reducing chemolithoautotrophs of the class Epsilonproteobacteria isolated from the pelagic redoxclines of the Black and Baltic Seas and emended description of the genus Sulfurimonas.</title>
        <authorList>
            <person name="Henkel J.V."/>
            <person name="Laudan C."/>
            <person name="Werner J."/>
            <person name="Neu T."/>
            <person name="Plewe S."/>
            <person name="Sproer C."/>
            <person name="Bunk B."/>
            <person name="Schulz-Vogt H.N."/>
        </authorList>
    </citation>
    <scope>NUCLEOTIDE SEQUENCE [LARGE SCALE GENOMIC DNA]</scope>
    <source>
        <strain evidence="1 2">GD2</strain>
    </source>
</reference>
<keyword evidence="2" id="KW-1185">Reference proteome</keyword>
<dbReference type="KEGG" id="sbal:HUE88_05850"/>